<name>A0ACB7Y1L1_9ERIC</name>
<accession>A0ACB7Y1L1</accession>
<keyword evidence="2" id="KW-1185">Reference proteome</keyword>
<reference evidence="1 2" key="1">
    <citation type="journal article" date="2021" name="Hortic Res">
        <title>High-quality reference genome and annotation aids understanding of berry development for evergreen blueberry (Vaccinium darrowii).</title>
        <authorList>
            <person name="Yu J."/>
            <person name="Hulse-Kemp A.M."/>
            <person name="Babiker E."/>
            <person name="Staton M."/>
        </authorList>
    </citation>
    <scope>NUCLEOTIDE SEQUENCE [LARGE SCALE GENOMIC DNA]</scope>
    <source>
        <strain evidence="2">cv. NJ 8807/NJ 8810</strain>
        <tissue evidence="1">Young leaf</tissue>
    </source>
</reference>
<dbReference type="EMBL" id="CM037155">
    <property type="protein sequence ID" value="KAH7847339.1"/>
    <property type="molecule type" value="Genomic_DNA"/>
</dbReference>
<comment type="caution">
    <text evidence="1">The sequence shown here is derived from an EMBL/GenBank/DDBJ whole genome shotgun (WGS) entry which is preliminary data.</text>
</comment>
<evidence type="ECO:0000313" key="1">
    <source>
        <dbReference type="EMBL" id="KAH7847339.1"/>
    </source>
</evidence>
<evidence type="ECO:0000313" key="2">
    <source>
        <dbReference type="Proteomes" id="UP000828048"/>
    </source>
</evidence>
<organism evidence="1 2">
    <name type="scientific">Vaccinium darrowii</name>
    <dbReference type="NCBI Taxonomy" id="229202"/>
    <lineage>
        <taxon>Eukaryota</taxon>
        <taxon>Viridiplantae</taxon>
        <taxon>Streptophyta</taxon>
        <taxon>Embryophyta</taxon>
        <taxon>Tracheophyta</taxon>
        <taxon>Spermatophyta</taxon>
        <taxon>Magnoliopsida</taxon>
        <taxon>eudicotyledons</taxon>
        <taxon>Gunneridae</taxon>
        <taxon>Pentapetalae</taxon>
        <taxon>asterids</taxon>
        <taxon>Ericales</taxon>
        <taxon>Ericaceae</taxon>
        <taxon>Vaccinioideae</taxon>
        <taxon>Vaccinieae</taxon>
        <taxon>Vaccinium</taxon>
    </lineage>
</organism>
<proteinExistence type="predicted"/>
<protein>
    <submittedName>
        <fullName evidence="1">Uncharacterized protein</fullName>
    </submittedName>
</protein>
<sequence length="1070" mass="120561">MPSYRAGSTSPSNKLASIASFCIDIQSAEESILFPVLFWRWSLKFIERKRVRRKKWKLRVHKFFGFWNSRREEEMSAKVLHSLTDENPDLHKQVGCMNVMLQLFNRNHSITGRRISSYNHKRLPPGQSGNHGMELDSKMQKTTQTNLDEVVKEKRRVSVESSRTSFSSSCSSTFSSVDCNRTAKPEPSSLGQINFLETQSLILPKKQPISSLHLSQQSLDLRDVVKDSLNREACGLSIKTIAKAERTNHVLEHIDSPRPLQPSKSDKPKVSGLDRSFPLKDTPRFSYDGRESRDTWKTAIKLKETPRLSLDSRQSSISRSASESRSNYLLDNRERRNVKSSQTLDAQQEPGSNNRRTSGVVAKLMGLEAFPDSMTANNDQIWMTECRQDENLDAMSTTSQKADESKRNQASTSPRTQRKPSPSPQLRNTNYIVKPNSAFPLEPAPWRKTNGNGGSGKPASKFREAQVQKKVQNSYPSVYGQIEKRSTEIEFKRSGKDLRDYHKLDQNSKSRLAGSQQSILLTNPTVKGIGHLKNYESSGVFTKQAKVIQKTRNSRSSVISIEGMSSLDKLRTRVNANNEWNSVEKPSPNNLTPQTRHFREPYCQPLCFMEESSNAKICKPIQTSKSPQNKSRDDPTSSGRSSTTVSPRLQQRKHGIEKQSSPTTKISDSSRFRRHLSKQQMESGSPSTKSKQTSLIELSSEARQLIQQCDVISVQSESNISSASLTDIEVSSIVRSNEIYDAYPHHGQRNNIEARLSEDRSKAETTTANLEQPSPVSVLDTTFYREGSPSPVKKTSNAFKDESQFFDEAEWNPEDLPDLLNSKGSKPGSYFGQEQSENVKHLVHKLGQVNSIQDVPATEYVSSLCKNTNPAHKYITEILLASRLLFTDLVSSSTLIQPHPSCHLINPKLFFVLEQTKLSDEFSDGECTYEKMNQSKVREKINRKLIFDTVNEILFRKLSSAGYSEPWICPSNLGVKSLTGQKLLKEVCSEVDQLLAKPNLYDADDGSISVLSGDMMFQTPNWEDSHSEIPGMVLDIERMIFKDLISEVVSGRVASHPGRPAMHCSQLLPY</sequence>
<gene>
    <name evidence="1" type="ORF">Vadar_024933</name>
</gene>
<dbReference type="Proteomes" id="UP000828048">
    <property type="component" value="Chromosome 5"/>
</dbReference>